<dbReference type="EMBL" id="NIZW01000002">
    <property type="protein sequence ID" value="PHQ36701.1"/>
    <property type="molecule type" value="Genomic_DNA"/>
</dbReference>
<dbReference type="InterPro" id="IPR013039">
    <property type="entry name" value="DUF1588"/>
</dbReference>
<evidence type="ECO:0000259" key="3">
    <source>
        <dbReference type="Pfam" id="PF07624"/>
    </source>
</evidence>
<protein>
    <recommendedName>
        <fullName evidence="11">Filamin</fullName>
    </recommendedName>
</protein>
<feature type="domain" description="DUF1585" evidence="3">
    <location>
        <begin position="727"/>
        <end position="800"/>
    </location>
</feature>
<sequence>MTNRQPPFLAVYLSLASLWVSTAAKGEFPSVEMKALVQTTCIGCHDSGTDTSLDFDSLGSDLNDEASFRMWVRVLDRTRSGEMPPPSESRPDADALSAATESLHASLNAASLVSQRRSGRVPARRLTKRQYGYVLQDLLGIPADVTASLPDESESGSFDTVGTSQRLSAIHMEGFLRAADEALHHSLQLVAPSKVDITFDLEGNAFLNEFHEKPVQLGGNVSRRLNQGVALFRDSDYLIQSGILGLAIQQSGMYRIEPCLEAFQSKGPVTYKIIAKQPSGGATIIAADDLLPGEPITLSIETFLQPGDLVYITVESDDAAIASLYVLGSKNFQGPGLAIRSWKMSGPIHDVWPPTGTRQLLGDVLAIPDADDEAPRIELSADPSEHVKEIVESFATNAFARPIQPGELDRFIALAQSAIDEDRDFTEVIRVPLRSLLSSPQFLLFDESAGELNDHALAKRLSAFLWLSIPDAELTKLADAGKLSDDDVLKTQVERMLADPKAERFINDFLGQWLMLDQVNATSPDEDLYPEYDEILGMSLVGETRAFFTELLNANLPLTNLIDSEFTFVNRRLASHYQIAEVAGQHMRKVSLPEGSHRGGVLTQAAVLKTTANGTVTSPVTRGNFVLTNLLGTPASSPPPGVGSIEPDTRGKTTIREILTAHRDNESCNACHRKIDPPGFALECFDPIGSYRTHYRATGAGEGFFAKLSGKSFHQGPPADASGATADGVDFSGIDEFKQALMNQKEQVARQFVSQLVVYSTGGEIQFADRDVIEGILRANESQDYPARDLLHAVIQSRLFREK</sequence>
<feature type="signal peptide" evidence="2">
    <location>
        <begin position="1"/>
        <end position="26"/>
    </location>
</feature>
<keyword evidence="10" id="KW-1185">Reference proteome</keyword>
<organism evidence="9 10">
    <name type="scientific">Rhodopirellula bahusiensis</name>
    <dbReference type="NCBI Taxonomy" id="2014065"/>
    <lineage>
        <taxon>Bacteria</taxon>
        <taxon>Pseudomonadati</taxon>
        <taxon>Planctomycetota</taxon>
        <taxon>Planctomycetia</taxon>
        <taxon>Pirellulales</taxon>
        <taxon>Pirellulaceae</taxon>
        <taxon>Rhodopirellula</taxon>
    </lineage>
</organism>
<dbReference type="Pfam" id="PF07637">
    <property type="entry name" value="PSD5"/>
    <property type="match status" value="1"/>
</dbReference>
<feature type="domain" description="DUF1588" evidence="5">
    <location>
        <begin position="598"/>
        <end position="694"/>
    </location>
</feature>
<dbReference type="AlphaFoldDB" id="A0A2G1WCH5"/>
<feature type="chain" id="PRO_5013854452" description="Filamin" evidence="2">
    <location>
        <begin position="27"/>
        <end position="803"/>
    </location>
</feature>
<gene>
    <name evidence="9" type="ORF">CEE69_04960</name>
</gene>
<comment type="caution">
    <text evidence="9">The sequence shown here is derived from an EMBL/GenBank/DDBJ whole genome shotgun (WGS) entry which is preliminary data.</text>
</comment>
<dbReference type="Pfam" id="PF07624">
    <property type="entry name" value="PSD2"/>
    <property type="match status" value="1"/>
</dbReference>
<feature type="domain" description="Cytochrome C Planctomycete-type" evidence="7">
    <location>
        <begin position="41"/>
        <end position="86"/>
    </location>
</feature>
<feature type="domain" description="DUF1587" evidence="4">
    <location>
        <begin position="124"/>
        <end position="185"/>
    </location>
</feature>
<evidence type="ECO:0000259" key="6">
    <source>
        <dbReference type="Pfam" id="PF07631"/>
    </source>
</evidence>
<dbReference type="InterPro" id="IPR013043">
    <property type="entry name" value="DUF1595"/>
</dbReference>
<evidence type="ECO:0000313" key="9">
    <source>
        <dbReference type="EMBL" id="PHQ36701.1"/>
    </source>
</evidence>
<evidence type="ECO:0000256" key="2">
    <source>
        <dbReference type="SAM" id="SignalP"/>
    </source>
</evidence>
<dbReference type="Proteomes" id="UP000225740">
    <property type="component" value="Unassembled WGS sequence"/>
</dbReference>
<feature type="domain" description="DUF1592" evidence="6">
    <location>
        <begin position="452"/>
        <end position="579"/>
    </location>
</feature>
<name>A0A2G1WCH5_9BACT</name>
<accession>A0A2G1WCH5</accession>
<evidence type="ECO:0008006" key="11">
    <source>
        <dbReference type="Google" id="ProtNLM"/>
    </source>
</evidence>
<dbReference type="GeneID" id="90607586"/>
<proteinExistence type="predicted"/>
<dbReference type="Pfam" id="PF07627">
    <property type="entry name" value="PSCyt3"/>
    <property type="match status" value="1"/>
</dbReference>
<evidence type="ECO:0000259" key="5">
    <source>
        <dbReference type="Pfam" id="PF07627"/>
    </source>
</evidence>
<dbReference type="OrthoDB" id="175242at2"/>
<dbReference type="Pfam" id="PF07631">
    <property type="entry name" value="PSD4"/>
    <property type="match status" value="1"/>
</dbReference>
<evidence type="ECO:0000313" key="10">
    <source>
        <dbReference type="Proteomes" id="UP000225740"/>
    </source>
</evidence>
<dbReference type="InterPro" id="IPR011429">
    <property type="entry name" value="Cyt_c_Planctomycete-type"/>
</dbReference>
<dbReference type="InterPro" id="IPR011478">
    <property type="entry name" value="DUF1585"/>
</dbReference>
<evidence type="ECO:0000259" key="8">
    <source>
        <dbReference type="Pfam" id="PF07637"/>
    </source>
</evidence>
<feature type="region of interest" description="Disordered" evidence="1">
    <location>
        <begin position="79"/>
        <end position="98"/>
    </location>
</feature>
<reference evidence="9 10" key="1">
    <citation type="submission" date="2017-06" db="EMBL/GenBank/DDBJ databases">
        <title>Description of Rhodopirellula bahusiensis sp. nov.</title>
        <authorList>
            <person name="Kizina J."/>
            <person name="Harder J."/>
        </authorList>
    </citation>
    <scope>NUCLEOTIDE SEQUENCE [LARGE SCALE GENOMIC DNA]</scope>
    <source>
        <strain evidence="9 10">SWK21</strain>
    </source>
</reference>
<dbReference type="InterPro" id="IPR013042">
    <property type="entry name" value="DUF1592"/>
</dbReference>
<keyword evidence="2" id="KW-0732">Signal</keyword>
<evidence type="ECO:0000259" key="4">
    <source>
        <dbReference type="Pfam" id="PF07626"/>
    </source>
</evidence>
<dbReference type="InterPro" id="IPR013036">
    <property type="entry name" value="DUF1587"/>
</dbReference>
<dbReference type="Pfam" id="PF07626">
    <property type="entry name" value="PSD3"/>
    <property type="match status" value="1"/>
</dbReference>
<evidence type="ECO:0000256" key="1">
    <source>
        <dbReference type="SAM" id="MobiDB-lite"/>
    </source>
</evidence>
<feature type="domain" description="DUF1595" evidence="8">
    <location>
        <begin position="387"/>
        <end position="445"/>
    </location>
</feature>
<dbReference type="RefSeq" id="WP_099259598.1">
    <property type="nucleotide sequence ID" value="NZ_NIZW01000002.1"/>
</dbReference>
<evidence type="ECO:0000259" key="7">
    <source>
        <dbReference type="Pfam" id="PF07635"/>
    </source>
</evidence>
<dbReference type="Pfam" id="PF07635">
    <property type="entry name" value="PSCyt1"/>
    <property type="match status" value="1"/>
</dbReference>